<proteinExistence type="predicted"/>
<dbReference type="AlphaFoldDB" id="A0A0B5FL57"/>
<gene>
    <name evidence="2" type="ORF">GSUB_16565</name>
</gene>
<reference evidence="2 3" key="1">
    <citation type="journal article" date="2015" name="Genome Announc.">
        <title>Genomes of Geoalkalibacter ferrihydriticus Z-0531T and Geoalkalibacter subterraneus Red1T, Two Haloalkaliphilic Metal-Reducing Deltaproteobacteria.</title>
        <authorList>
            <person name="Badalamenti J.P."/>
            <person name="Krajmalnik-Brown R."/>
            <person name="Torres C.I."/>
            <person name="Bond D.R."/>
        </authorList>
    </citation>
    <scope>NUCLEOTIDE SEQUENCE [LARGE SCALE GENOMIC DNA]</scope>
    <source>
        <strain evidence="2 3">Red1</strain>
        <plasmid evidence="3">Plasmid pGSUB1</plasmid>
    </source>
</reference>
<keyword evidence="2" id="KW-0614">Plasmid</keyword>
<dbReference type="Proteomes" id="UP000035036">
    <property type="component" value="Plasmid pGSUB1"/>
</dbReference>
<accession>A0A0B5FL57</accession>
<organism evidence="2 3">
    <name type="scientific">Geoalkalibacter subterraneus</name>
    <dbReference type="NCBI Taxonomy" id="483547"/>
    <lineage>
        <taxon>Bacteria</taxon>
        <taxon>Pseudomonadati</taxon>
        <taxon>Thermodesulfobacteriota</taxon>
        <taxon>Desulfuromonadia</taxon>
        <taxon>Desulfuromonadales</taxon>
        <taxon>Geoalkalibacteraceae</taxon>
        <taxon>Geoalkalibacter</taxon>
    </lineage>
</organism>
<dbReference type="EMBL" id="CP010312">
    <property type="protein sequence ID" value="AJF08123.1"/>
    <property type="molecule type" value="Genomic_DNA"/>
</dbReference>
<geneLocation type="plasmid" evidence="2 3">
    <name>pGSUB1</name>
</geneLocation>
<protein>
    <submittedName>
        <fullName evidence="2">Uncharacterized protein</fullName>
    </submittedName>
</protein>
<dbReference type="KEGG" id="gsb:GSUB_16565"/>
<sequence length="214" mass="23902">MSKVYIGTLLAFVVGVNLGCAGKSVEEVSPFLTHGQEPAQQWAYETGYGVVSPEASGAVLLVTRPDHVIRAQNQRLPEIIWGERTEEEKKTPCAKKKPCPFKKGDRPCQKSVSDKKTTEDGPKVGVFPINEESSKLAQQNSDQNQALQKARDFLNERKSNASVRSEGPDLSALDRAWMKYCRNGEDLTDEDIALLESHKYKIPPQYRDRCLPPK</sequence>
<feature type="compositionally biased region" description="Basic and acidic residues" evidence="1">
    <location>
        <begin position="102"/>
        <end position="122"/>
    </location>
</feature>
<evidence type="ECO:0000313" key="2">
    <source>
        <dbReference type="EMBL" id="AJF08123.1"/>
    </source>
</evidence>
<evidence type="ECO:0000313" key="3">
    <source>
        <dbReference type="Proteomes" id="UP000035036"/>
    </source>
</evidence>
<feature type="region of interest" description="Disordered" evidence="1">
    <location>
        <begin position="91"/>
        <end position="125"/>
    </location>
</feature>
<name>A0A0B5FL57_9BACT</name>
<keyword evidence="3" id="KW-1185">Reference proteome</keyword>
<dbReference type="HOGENOM" id="CLU_1287293_0_0_7"/>
<evidence type="ECO:0000256" key="1">
    <source>
        <dbReference type="SAM" id="MobiDB-lite"/>
    </source>
</evidence>
<dbReference type="RefSeq" id="WP_040202750.1">
    <property type="nucleotide sequence ID" value="NZ_CP010312.1"/>
</dbReference>